<gene>
    <name evidence="2" type="ORF">HDID_LOCUS390</name>
</gene>
<reference evidence="4" key="1">
    <citation type="submission" date="2016-04" db="UniProtKB">
        <authorList>
            <consortium name="WormBaseParasite"/>
        </authorList>
    </citation>
    <scope>IDENTIFICATION</scope>
</reference>
<dbReference type="Proteomes" id="UP000274504">
    <property type="component" value="Unassembled WGS sequence"/>
</dbReference>
<reference evidence="2 3" key="2">
    <citation type="submission" date="2018-11" db="EMBL/GenBank/DDBJ databases">
        <authorList>
            <consortium name="Pathogen Informatics"/>
        </authorList>
    </citation>
    <scope>NUCLEOTIDE SEQUENCE [LARGE SCALE GENOMIC DNA]</scope>
</reference>
<evidence type="ECO:0000259" key="1">
    <source>
        <dbReference type="Pfam" id="PF18997"/>
    </source>
</evidence>
<evidence type="ECO:0000313" key="4">
    <source>
        <dbReference type="WBParaSite" id="HDID_0000038901-mRNA-1"/>
    </source>
</evidence>
<accession>A0A0R3S8C7</accession>
<name>A0A0R3S8C7_HYMDI</name>
<protein>
    <submittedName>
        <fullName evidence="4">DUF5727 domain-containing protein</fullName>
    </submittedName>
</protein>
<evidence type="ECO:0000313" key="2">
    <source>
        <dbReference type="EMBL" id="VDL15868.1"/>
    </source>
</evidence>
<feature type="domain" description="DUF5727" evidence="1">
    <location>
        <begin position="102"/>
        <end position="181"/>
    </location>
</feature>
<dbReference type="EMBL" id="UYSG01000050">
    <property type="protein sequence ID" value="VDL15868.1"/>
    <property type="molecule type" value="Genomic_DNA"/>
</dbReference>
<organism evidence="4">
    <name type="scientific">Hymenolepis diminuta</name>
    <name type="common">Rat tapeworm</name>
    <dbReference type="NCBI Taxonomy" id="6216"/>
    <lineage>
        <taxon>Eukaryota</taxon>
        <taxon>Metazoa</taxon>
        <taxon>Spiralia</taxon>
        <taxon>Lophotrochozoa</taxon>
        <taxon>Platyhelminthes</taxon>
        <taxon>Cestoda</taxon>
        <taxon>Eucestoda</taxon>
        <taxon>Cyclophyllidea</taxon>
        <taxon>Hymenolepididae</taxon>
        <taxon>Hymenolepis</taxon>
    </lineage>
</organism>
<dbReference type="OrthoDB" id="6316813at2759"/>
<dbReference type="AlphaFoldDB" id="A0A0R3S8C7"/>
<dbReference type="InterPro" id="IPR043785">
    <property type="entry name" value="DUF5727"/>
</dbReference>
<sequence length="184" mass="20609">MLRRQWESLLKLMQQFAEHLKLNPGQSEDSIAILCTDNLALQIREFRHHPEAGLTKGKVHYQSGLSVDFATGSNNGCLVNDEEIGGACSFDAGISLSLLKLTLFENSSPICAWIMSTSMNPDICLHLTSDKNTFISNYTIKINKKEDDFVTYRWDRDASSVAITLDWTQSGISSEVIECRDENS</sequence>
<dbReference type="Pfam" id="PF18997">
    <property type="entry name" value="DUF5727"/>
    <property type="match status" value="1"/>
</dbReference>
<evidence type="ECO:0000313" key="3">
    <source>
        <dbReference type="Proteomes" id="UP000274504"/>
    </source>
</evidence>
<dbReference type="WBParaSite" id="HDID_0000038901-mRNA-1">
    <property type="protein sequence ID" value="HDID_0000038901-mRNA-1"/>
    <property type="gene ID" value="HDID_0000038901"/>
</dbReference>
<proteinExistence type="predicted"/>